<proteinExistence type="predicted"/>
<evidence type="ECO:0000313" key="1">
    <source>
        <dbReference type="EMBL" id="OGH71116.1"/>
    </source>
</evidence>
<gene>
    <name evidence="1" type="ORF">A3C90_01525</name>
</gene>
<accession>A0A1F6MHJ2</accession>
<dbReference type="Pfam" id="PF05973">
    <property type="entry name" value="Gp49"/>
    <property type="match status" value="1"/>
</dbReference>
<name>A0A1F6MHJ2_9BACT</name>
<dbReference type="Proteomes" id="UP000177457">
    <property type="component" value="Unassembled WGS sequence"/>
</dbReference>
<organism evidence="1 2">
    <name type="scientific">Candidatus Magasanikbacteria bacterium RIFCSPHIGHO2_02_FULL_51_14</name>
    <dbReference type="NCBI Taxonomy" id="1798683"/>
    <lineage>
        <taxon>Bacteria</taxon>
        <taxon>Candidatus Magasanikiibacteriota</taxon>
    </lineage>
</organism>
<dbReference type="EMBL" id="MFQE01000034">
    <property type="protein sequence ID" value="OGH71116.1"/>
    <property type="molecule type" value="Genomic_DNA"/>
</dbReference>
<evidence type="ECO:0000313" key="2">
    <source>
        <dbReference type="Proteomes" id="UP000177457"/>
    </source>
</evidence>
<dbReference type="AlphaFoldDB" id="A0A1F6MHJ2"/>
<reference evidence="1 2" key="1">
    <citation type="journal article" date="2016" name="Nat. Commun.">
        <title>Thousands of microbial genomes shed light on interconnected biogeochemical processes in an aquifer system.</title>
        <authorList>
            <person name="Anantharaman K."/>
            <person name="Brown C.T."/>
            <person name="Hug L.A."/>
            <person name="Sharon I."/>
            <person name="Castelle C.J."/>
            <person name="Probst A.J."/>
            <person name="Thomas B.C."/>
            <person name="Singh A."/>
            <person name="Wilkins M.J."/>
            <person name="Karaoz U."/>
            <person name="Brodie E.L."/>
            <person name="Williams K.H."/>
            <person name="Hubbard S.S."/>
            <person name="Banfield J.F."/>
        </authorList>
    </citation>
    <scope>NUCLEOTIDE SEQUENCE [LARGE SCALE GENOMIC DNA]</scope>
</reference>
<sequence length="104" mass="12436">MNVRFFDDHLEKFIRNLERRTIARVLRTIDLLELFGNELGMPHSRKIGGRLLELRVRGQQEVRILYVFHKDRAVLLHGFVKKSQKMSRRVLQLTQQKLRVLDSI</sequence>
<dbReference type="InterPro" id="IPR009241">
    <property type="entry name" value="HigB-like"/>
</dbReference>
<protein>
    <recommendedName>
        <fullName evidence="3">Addiction module toxin RelE</fullName>
    </recommendedName>
</protein>
<evidence type="ECO:0008006" key="3">
    <source>
        <dbReference type="Google" id="ProtNLM"/>
    </source>
</evidence>
<comment type="caution">
    <text evidence="1">The sequence shown here is derived from an EMBL/GenBank/DDBJ whole genome shotgun (WGS) entry which is preliminary data.</text>
</comment>